<evidence type="ECO:0000313" key="5">
    <source>
        <dbReference type="EMBL" id="RRG20384.1"/>
    </source>
</evidence>
<comment type="caution">
    <text evidence="5">The sequence shown here is derived from an EMBL/GenBank/DDBJ whole genome shotgun (WGS) entry which is preliminary data.</text>
</comment>
<dbReference type="OrthoDB" id="9807630at2"/>
<dbReference type="RefSeq" id="WP_125031246.1">
    <property type="nucleotide sequence ID" value="NZ_JAPXVP010000011.1"/>
</dbReference>
<dbReference type="Gene3D" id="1.10.150.240">
    <property type="entry name" value="Putative phosphatase, domain 2"/>
    <property type="match status" value="1"/>
</dbReference>
<dbReference type="PRINTS" id="PR00413">
    <property type="entry name" value="HADHALOGNASE"/>
</dbReference>
<dbReference type="InterPro" id="IPR036412">
    <property type="entry name" value="HAD-like_sf"/>
</dbReference>
<dbReference type="NCBIfam" id="TIGR01509">
    <property type="entry name" value="HAD-SF-IA-v3"/>
    <property type="match status" value="1"/>
</dbReference>
<dbReference type="InterPro" id="IPR006549">
    <property type="entry name" value="HAD-SF_hydro_IIIA"/>
</dbReference>
<dbReference type="NCBIfam" id="TIGR01549">
    <property type="entry name" value="HAD-SF-IA-v1"/>
    <property type="match status" value="1"/>
</dbReference>
<comment type="pathway">
    <text evidence="2">Organic acid metabolism; glycolate biosynthesis; glycolate from 2-phosphoglycolate: step 1/1.</text>
</comment>
<dbReference type="Pfam" id="PF13419">
    <property type="entry name" value="HAD_2"/>
    <property type="match status" value="1"/>
</dbReference>
<dbReference type="SFLD" id="SFLDG01129">
    <property type="entry name" value="C1.5:_HAD__Beta-PGM__Phosphata"/>
    <property type="match status" value="1"/>
</dbReference>
<evidence type="ECO:0000256" key="4">
    <source>
        <dbReference type="ARBA" id="ARBA00013078"/>
    </source>
</evidence>
<dbReference type="InterPro" id="IPR006439">
    <property type="entry name" value="HAD-SF_hydro_IA"/>
</dbReference>
<name>A0A425XYZ6_9BACT</name>
<dbReference type="GO" id="GO:0006281">
    <property type="term" value="P:DNA repair"/>
    <property type="evidence" value="ECO:0007669"/>
    <property type="project" value="TreeGrafter"/>
</dbReference>
<dbReference type="NCBIfam" id="TIGR01662">
    <property type="entry name" value="HAD-SF-IIIA"/>
    <property type="match status" value="1"/>
</dbReference>
<dbReference type="Proteomes" id="UP000285794">
    <property type="component" value="Unassembled WGS sequence"/>
</dbReference>
<dbReference type="Gene3D" id="3.40.50.1000">
    <property type="entry name" value="HAD superfamily/HAD-like"/>
    <property type="match status" value="1"/>
</dbReference>
<comment type="catalytic activity">
    <reaction evidence="1">
        <text>2-phosphoglycolate + H2O = glycolate + phosphate</text>
        <dbReference type="Rhea" id="RHEA:14369"/>
        <dbReference type="ChEBI" id="CHEBI:15377"/>
        <dbReference type="ChEBI" id="CHEBI:29805"/>
        <dbReference type="ChEBI" id="CHEBI:43474"/>
        <dbReference type="ChEBI" id="CHEBI:58033"/>
        <dbReference type="EC" id="3.1.3.18"/>
    </reaction>
</comment>
<dbReference type="PANTHER" id="PTHR43434:SF1">
    <property type="entry name" value="PHOSPHOGLYCOLATE PHOSPHATASE"/>
    <property type="match status" value="1"/>
</dbReference>
<evidence type="ECO:0000256" key="1">
    <source>
        <dbReference type="ARBA" id="ARBA00000830"/>
    </source>
</evidence>
<keyword evidence="6" id="KW-1185">Reference proteome</keyword>
<dbReference type="EMBL" id="QQWG01000013">
    <property type="protein sequence ID" value="RRG20384.1"/>
    <property type="molecule type" value="Genomic_DNA"/>
</dbReference>
<organism evidence="5 6">
    <name type="scientific">Ancylomarina euxinus</name>
    <dbReference type="NCBI Taxonomy" id="2283627"/>
    <lineage>
        <taxon>Bacteria</taxon>
        <taxon>Pseudomonadati</taxon>
        <taxon>Bacteroidota</taxon>
        <taxon>Bacteroidia</taxon>
        <taxon>Marinilabiliales</taxon>
        <taxon>Marinifilaceae</taxon>
        <taxon>Ancylomarina</taxon>
    </lineage>
</organism>
<dbReference type="GO" id="GO:0008967">
    <property type="term" value="F:phosphoglycolate phosphatase activity"/>
    <property type="evidence" value="ECO:0007669"/>
    <property type="project" value="UniProtKB-EC"/>
</dbReference>
<dbReference type="GO" id="GO:0005829">
    <property type="term" value="C:cytosol"/>
    <property type="evidence" value="ECO:0007669"/>
    <property type="project" value="TreeGrafter"/>
</dbReference>
<comment type="similarity">
    <text evidence="3">Belongs to the HAD-like hydrolase superfamily. CbbY/CbbZ/Gph/YieH family.</text>
</comment>
<protein>
    <recommendedName>
        <fullName evidence="4">phosphoglycolate phosphatase</fullName>
        <ecNumber evidence="4">3.1.3.18</ecNumber>
    </recommendedName>
</protein>
<evidence type="ECO:0000256" key="2">
    <source>
        <dbReference type="ARBA" id="ARBA00004818"/>
    </source>
</evidence>
<dbReference type="SFLD" id="SFLDS00003">
    <property type="entry name" value="Haloacid_Dehalogenase"/>
    <property type="match status" value="1"/>
</dbReference>
<keyword evidence="5" id="KW-0378">Hydrolase</keyword>
<gene>
    <name evidence="5" type="ORF">DWB61_12625</name>
</gene>
<proteinExistence type="inferred from homology"/>
<sequence length="216" mass="23653">MNIKGIVFDLDGTLADSIEDIAESMNQVLEEQNLAIHSIDTYKTFVGNGIRKLVKRSLPEELRTDELFTKNLNRMLEVYGANCINKTKLYPGVADLLDQLQEKEIKISVFSNKANDLTHKVVKVLLAKWDVSFVIGAGGDVARKPNPQGALMAAEKMKISPNKLMFVGDSGVDMETAKNAGMFGVGVLWGFRGSDELKANGAKAIISEASELLNHL</sequence>
<evidence type="ECO:0000256" key="3">
    <source>
        <dbReference type="ARBA" id="ARBA00006171"/>
    </source>
</evidence>
<dbReference type="InterPro" id="IPR023214">
    <property type="entry name" value="HAD_sf"/>
</dbReference>
<dbReference type="SFLD" id="SFLDG01135">
    <property type="entry name" value="C1.5.6:_HAD__Beta-PGM__Phospha"/>
    <property type="match status" value="1"/>
</dbReference>
<dbReference type="InterPro" id="IPR023198">
    <property type="entry name" value="PGP-like_dom2"/>
</dbReference>
<dbReference type="AlphaFoldDB" id="A0A425XYZ6"/>
<evidence type="ECO:0000313" key="6">
    <source>
        <dbReference type="Proteomes" id="UP000285794"/>
    </source>
</evidence>
<dbReference type="SUPFAM" id="SSF56784">
    <property type="entry name" value="HAD-like"/>
    <property type="match status" value="1"/>
</dbReference>
<reference evidence="5 6" key="1">
    <citation type="submission" date="2018-07" db="EMBL/GenBank/DDBJ databases">
        <title>Draft genome sequence of Ancylomarina sp. M1P.</title>
        <authorList>
            <person name="Yadav S."/>
            <person name="Villanueva L."/>
            <person name="Damste J.S.S."/>
        </authorList>
    </citation>
    <scope>NUCLEOTIDE SEQUENCE [LARGE SCALE GENOMIC DNA]</scope>
    <source>
        <strain evidence="5 6">M1P</strain>
    </source>
</reference>
<accession>A0A425XYZ6</accession>
<dbReference type="InterPro" id="IPR041492">
    <property type="entry name" value="HAD_2"/>
</dbReference>
<dbReference type="InterPro" id="IPR050155">
    <property type="entry name" value="HAD-like_hydrolase_sf"/>
</dbReference>
<dbReference type="PANTHER" id="PTHR43434">
    <property type="entry name" value="PHOSPHOGLYCOLATE PHOSPHATASE"/>
    <property type="match status" value="1"/>
</dbReference>
<dbReference type="EC" id="3.1.3.18" evidence="4"/>